<keyword evidence="10 11" id="KW-0411">Iron-sulfur</keyword>
<keyword evidence="2 11" id="KW-0813">Transport</keyword>
<dbReference type="SUPFAM" id="SSF52343">
    <property type="entry name" value="Ferredoxin reductase-like, C-terminal NADP-linked domain"/>
    <property type="match status" value="1"/>
</dbReference>
<dbReference type="EMBL" id="JADIMX010000028">
    <property type="protein sequence ID" value="MBO8433961.1"/>
    <property type="molecule type" value="Genomic_DNA"/>
</dbReference>
<comment type="similarity">
    <text evidence="1 11">Belongs to the PyrK family.</text>
</comment>
<dbReference type="InterPro" id="IPR012165">
    <property type="entry name" value="Cyt_c3_hydrogenase_gsu"/>
</dbReference>
<dbReference type="InterPro" id="IPR019480">
    <property type="entry name" value="Dihydroorotate_DH_Fe-S-bd"/>
</dbReference>
<dbReference type="Proteomes" id="UP000823611">
    <property type="component" value="Unassembled WGS sequence"/>
</dbReference>
<evidence type="ECO:0000256" key="13">
    <source>
        <dbReference type="PIRSR" id="PIRSR006816-2"/>
    </source>
</evidence>
<keyword evidence="5 11" id="KW-0479">Metal-binding</keyword>
<dbReference type="PANTHER" id="PTHR43513">
    <property type="entry name" value="DIHYDROOROTATE DEHYDROGENASE B (NAD(+)), ELECTRON TRANSFER SUBUNIT"/>
    <property type="match status" value="1"/>
</dbReference>
<keyword evidence="3 11" id="KW-0285">Flavoprotein</keyword>
<evidence type="ECO:0000313" key="16">
    <source>
        <dbReference type="Proteomes" id="UP000823611"/>
    </source>
</evidence>
<evidence type="ECO:0000256" key="8">
    <source>
        <dbReference type="ARBA" id="ARBA00022982"/>
    </source>
</evidence>
<evidence type="ECO:0000256" key="4">
    <source>
        <dbReference type="ARBA" id="ARBA00022714"/>
    </source>
</evidence>
<evidence type="ECO:0000256" key="6">
    <source>
        <dbReference type="ARBA" id="ARBA00022827"/>
    </source>
</evidence>
<dbReference type="Gene3D" id="2.40.30.10">
    <property type="entry name" value="Translation factors"/>
    <property type="match status" value="1"/>
</dbReference>
<keyword evidence="9 11" id="KW-0408">Iron</keyword>
<dbReference type="InterPro" id="IPR037117">
    <property type="entry name" value="Dihydroorotate_DH_ele_sf"/>
</dbReference>
<dbReference type="GO" id="GO:0050660">
    <property type="term" value="F:flavin adenine dinucleotide binding"/>
    <property type="evidence" value="ECO:0007669"/>
    <property type="project" value="InterPro"/>
</dbReference>
<dbReference type="GO" id="GO:0051537">
    <property type="term" value="F:2 iron, 2 sulfur cluster binding"/>
    <property type="evidence" value="ECO:0007669"/>
    <property type="project" value="UniProtKB-KW"/>
</dbReference>
<feature type="binding site" evidence="11 12">
    <location>
        <begin position="52"/>
        <end position="55"/>
    </location>
    <ligand>
        <name>FAD</name>
        <dbReference type="ChEBI" id="CHEBI:57692"/>
    </ligand>
</feature>
<comment type="caution">
    <text evidence="15">The sequence shown here is derived from an EMBL/GenBank/DDBJ whole genome shotgun (WGS) entry which is preliminary data.</text>
</comment>
<proteinExistence type="inferred from homology"/>
<comment type="subunit">
    <text evidence="11">Heterotetramer of 2 PyrK and 2 PyrD type B subunits.</text>
</comment>
<dbReference type="CDD" id="cd06218">
    <property type="entry name" value="DHOD_e_trans"/>
    <property type="match status" value="1"/>
</dbReference>
<sequence>MKSVHIAEIIKNEDISENIYDMTISAPEIAEYAKSGQFINVYTGKGEYILPRPISICGIDKSEGTIRMVFQVVGKGTEIFSSLKAGDSVKVLGPLGNGYEIEECENSVLIGGGIGVPPLLELAKNIKGKKSVFIGARTNPILVDEFKSLGADVYVATDDGSEGFKGNAVELLRQINPSVDAIYSCGPKVMLKAVSDWAEEKGIVAQVSMEERMACGIGACVGCAVKIRKAGEEDFTNLKVCKDGPVFLSNEVVWNE</sequence>
<dbReference type="PANTHER" id="PTHR43513:SF3">
    <property type="entry name" value="DIHYDROOROTATE DEHYDROGENASE B (NAD(+)), ELECTRON TRANSFER SUBUNIT-RELATED"/>
    <property type="match status" value="1"/>
</dbReference>
<name>A0A9D9DUM5_9FIRM</name>
<dbReference type="Gene3D" id="2.10.240.10">
    <property type="entry name" value="Dihydroorotate dehydrogenase, electron transfer subunit"/>
    <property type="match status" value="1"/>
</dbReference>
<protein>
    <recommendedName>
        <fullName evidence="11">Dihydroorotate dehydrogenase B (NAD(+)), electron transfer subunit</fullName>
    </recommendedName>
    <alternativeName>
        <fullName evidence="11">Dihydroorotate oxidase B, electron transfer subunit</fullName>
    </alternativeName>
</protein>
<dbReference type="GO" id="GO:0046872">
    <property type="term" value="F:metal ion binding"/>
    <property type="evidence" value="ECO:0007669"/>
    <property type="project" value="UniProtKB-KW"/>
</dbReference>
<dbReference type="PIRSF" id="PIRSF006816">
    <property type="entry name" value="Cyc3_hyd_g"/>
    <property type="match status" value="1"/>
</dbReference>
<keyword evidence="8 11" id="KW-0249">Electron transport</keyword>
<dbReference type="HAMAP" id="MF_01211">
    <property type="entry name" value="DHODB_Fe_S_bind"/>
    <property type="match status" value="1"/>
</dbReference>
<evidence type="ECO:0000256" key="11">
    <source>
        <dbReference type="HAMAP-Rule" id="MF_01211"/>
    </source>
</evidence>
<feature type="binding site" evidence="11 12">
    <location>
        <begin position="76"/>
        <end position="77"/>
    </location>
    <ligand>
        <name>FAD</name>
        <dbReference type="ChEBI" id="CHEBI:57692"/>
    </ligand>
</feature>
<gene>
    <name evidence="11" type="primary">pyrK</name>
    <name evidence="15" type="ORF">IAC55_01395</name>
</gene>
<dbReference type="Gene3D" id="3.40.50.80">
    <property type="entry name" value="Nucleotide-binding domain of ferredoxin-NADP reductase (FNR) module"/>
    <property type="match status" value="1"/>
</dbReference>
<evidence type="ECO:0000256" key="9">
    <source>
        <dbReference type="ARBA" id="ARBA00023004"/>
    </source>
</evidence>
<reference evidence="15" key="1">
    <citation type="submission" date="2020-10" db="EMBL/GenBank/DDBJ databases">
        <authorList>
            <person name="Gilroy R."/>
        </authorList>
    </citation>
    <scope>NUCLEOTIDE SEQUENCE</scope>
    <source>
        <strain evidence="15">F6-4510</strain>
    </source>
</reference>
<evidence type="ECO:0000256" key="1">
    <source>
        <dbReference type="ARBA" id="ARBA00006422"/>
    </source>
</evidence>
<dbReference type="InterPro" id="IPR017938">
    <property type="entry name" value="Riboflavin_synthase-like_b-brl"/>
</dbReference>
<evidence type="ECO:0000256" key="12">
    <source>
        <dbReference type="PIRSR" id="PIRSR006816-1"/>
    </source>
</evidence>
<feature type="binding site" evidence="11 13">
    <location>
        <position position="241"/>
    </location>
    <ligand>
        <name>[2Fe-2S] cluster</name>
        <dbReference type="ChEBI" id="CHEBI:190135"/>
    </ligand>
</feature>
<dbReference type="AlphaFoldDB" id="A0A9D9DUM5"/>
<dbReference type="InterPro" id="IPR008333">
    <property type="entry name" value="Cbr1-like_FAD-bd_dom"/>
</dbReference>
<feature type="binding site" evidence="11 12">
    <location>
        <begin position="69"/>
        <end position="71"/>
    </location>
    <ligand>
        <name>FAD</name>
        <dbReference type="ChEBI" id="CHEBI:57692"/>
    </ligand>
</feature>
<dbReference type="PROSITE" id="PS51384">
    <property type="entry name" value="FAD_FR"/>
    <property type="match status" value="1"/>
</dbReference>
<dbReference type="InterPro" id="IPR039261">
    <property type="entry name" value="FNR_nucleotide-bd"/>
</dbReference>
<dbReference type="InterPro" id="IPR017927">
    <property type="entry name" value="FAD-bd_FR_type"/>
</dbReference>
<evidence type="ECO:0000256" key="7">
    <source>
        <dbReference type="ARBA" id="ARBA00022975"/>
    </source>
</evidence>
<comment type="cofactor">
    <cofactor evidence="11">
        <name>[2Fe-2S] cluster</name>
        <dbReference type="ChEBI" id="CHEBI:190135"/>
    </cofactor>
    <text evidence="11">Binds 1 [2Fe-2S] cluster per subunit.</text>
</comment>
<organism evidence="15 16">
    <name type="scientific">Candidatus Fimicola merdigallinarum</name>
    <dbReference type="NCBI Taxonomy" id="2840819"/>
    <lineage>
        <taxon>Bacteria</taxon>
        <taxon>Bacillati</taxon>
        <taxon>Bacillota</taxon>
        <taxon>Clostridia</taxon>
        <taxon>Lachnospirales</taxon>
        <taxon>Lachnospiraceae</taxon>
        <taxon>Lachnospiraceae incertae sedis</taxon>
        <taxon>Candidatus Fimicola</taxon>
    </lineage>
</organism>
<dbReference type="Pfam" id="PF00970">
    <property type="entry name" value="FAD_binding_6"/>
    <property type="match status" value="1"/>
</dbReference>
<feature type="binding site" evidence="11 13">
    <location>
        <position position="223"/>
    </location>
    <ligand>
        <name>[2Fe-2S] cluster</name>
        <dbReference type="ChEBI" id="CHEBI:190135"/>
    </ligand>
</feature>
<reference evidence="15" key="2">
    <citation type="journal article" date="2021" name="PeerJ">
        <title>Extensive microbial diversity within the chicken gut microbiome revealed by metagenomics and culture.</title>
        <authorList>
            <person name="Gilroy R."/>
            <person name="Ravi A."/>
            <person name="Getino M."/>
            <person name="Pursley I."/>
            <person name="Horton D.L."/>
            <person name="Alikhan N.F."/>
            <person name="Baker D."/>
            <person name="Gharbi K."/>
            <person name="Hall N."/>
            <person name="Watson M."/>
            <person name="Adriaenssens E.M."/>
            <person name="Foster-Nyarko E."/>
            <person name="Jarju S."/>
            <person name="Secka A."/>
            <person name="Antonio M."/>
            <person name="Oren A."/>
            <person name="Chaudhuri R.R."/>
            <person name="La Ragione R."/>
            <person name="Hildebrand F."/>
            <person name="Pallen M.J."/>
        </authorList>
    </citation>
    <scope>NUCLEOTIDE SEQUENCE</scope>
    <source>
        <strain evidence="15">F6-4510</strain>
    </source>
</reference>
<feature type="domain" description="FAD-binding FR-type" evidence="14">
    <location>
        <begin position="2"/>
        <end position="101"/>
    </location>
</feature>
<comment type="cofactor">
    <cofactor evidence="11 12">
        <name>FAD</name>
        <dbReference type="ChEBI" id="CHEBI:57692"/>
    </cofactor>
    <text evidence="11 12">Binds 1 FAD per subunit.</text>
</comment>
<comment type="function">
    <text evidence="11">Responsible for channeling the electrons from the oxidation of dihydroorotate from the FMN redox center in the PyrD type B subunit to the ultimate electron acceptor NAD(+).</text>
</comment>
<evidence type="ECO:0000313" key="15">
    <source>
        <dbReference type="EMBL" id="MBO8433961.1"/>
    </source>
</evidence>
<dbReference type="InterPro" id="IPR023455">
    <property type="entry name" value="Dihydroorotate_DHASE_ETsu"/>
</dbReference>
<dbReference type="SUPFAM" id="SSF63380">
    <property type="entry name" value="Riboflavin synthase domain-like"/>
    <property type="match status" value="1"/>
</dbReference>
<keyword evidence="6 11" id="KW-0274">FAD</keyword>
<keyword evidence="4 11" id="KW-0001">2Fe-2S</keyword>
<accession>A0A9D9DUM5</accession>
<evidence type="ECO:0000256" key="5">
    <source>
        <dbReference type="ARBA" id="ARBA00022723"/>
    </source>
</evidence>
<dbReference type="GO" id="GO:0016491">
    <property type="term" value="F:oxidoreductase activity"/>
    <property type="evidence" value="ECO:0007669"/>
    <property type="project" value="InterPro"/>
</dbReference>
<evidence type="ECO:0000256" key="10">
    <source>
        <dbReference type="ARBA" id="ARBA00023014"/>
    </source>
</evidence>
<feature type="binding site" evidence="11 13">
    <location>
        <position position="220"/>
    </location>
    <ligand>
        <name>[2Fe-2S] cluster</name>
        <dbReference type="ChEBI" id="CHEBI:190135"/>
    </ligand>
</feature>
<evidence type="ECO:0000256" key="2">
    <source>
        <dbReference type="ARBA" id="ARBA00022448"/>
    </source>
</evidence>
<dbReference type="NCBIfam" id="NF000798">
    <property type="entry name" value="PRK00054.1-3"/>
    <property type="match status" value="1"/>
</dbReference>
<evidence type="ECO:0000256" key="3">
    <source>
        <dbReference type="ARBA" id="ARBA00022630"/>
    </source>
</evidence>
<dbReference type="GO" id="GO:0044205">
    <property type="term" value="P:'de novo' UMP biosynthetic process"/>
    <property type="evidence" value="ECO:0007669"/>
    <property type="project" value="UniProtKB-UniRule"/>
</dbReference>
<evidence type="ECO:0000259" key="14">
    <source>
        <dbReference type="PROSITE" id="PS51384"/>
    </source>
</evidence>
<dbReference type="Pfam" id="PF10418">
    <property type="entry name" value="DHODB_Fe-S_bind"/>
    <property type="match status" value="1"/>
</dbReference>
<comment type="cofactor">
    <cofactor evidence="13">
        <name>[2Fe-2S] cluster</name>
        <dbReference type="ChEBI" id="CHEBI:190135"/>
    </cofactor>
    <text evidence="13">Binds 1 [2Fe-2S] cluster per subunit.</text>
</comment>
<keyword evidence="7 11" id="KW-0665">Pyrimidine biosynthesis</keyword>
<comment type="pathway">
    <text evidence="11">Pyrimidine metabolism; UMP biosynthesis via de novo pathway; orotate from (S)-dihydroorotate (NAD(+) route): step 1/1.</text>
</comment>
<dbReference type="InterPro" id="IPR050353">
    <property type="entry name" value="PyrK_electron_transfer"/>
</dbReference>
<feature type="binding site" evidence="11 13">
    <location>
        <position position="215"/>
    </location>
    <ligand>
        <name>[2Fe-2S] cluster</name>
        <dbReference type="ChEBI" id="CHEBI:190135"/>
    </ligand>
</feature>
<dbReference type="GO" id="GO:0009055">
    <property type="term" value="F:electron transfer activity"/>
    <property type="evidence" value="ECO:0007669"/>
    <property type="project" value="UniProtKB-UniRule"/>
</dbReference>